<dbReference type="Proteomes" id="UP000283509">
    <property type="component" value="Unassembled WGS sequence"/>
</dbReference>
<dbReference type="OrthoDB" id="6366770at2759"/>
<name>A0A3R7PQ76_PENVA</name>
<dbReference type="SUPFAM" id="SSF50156">
    <property type="entry name" value="PDZ domain-like"/>
    <property type="match status" value="1"/>
</dbReference>
<keyword evidence="4" id="KW-1185">Reference proteome</keyword>
<dbReference type="InterPro" id="IPR001478">
    <property type="entry name" value="PDZ"/>
</dbReference>
<accession>A0A3R7PQ76</accession>
<evidence type="ECO:0000259" key="2">
    <source>
        <dbReference type="PROSITE" id="PS50106"/>
    </source>
</evidence>
<dbReference type="EMBL" id="QCYY01002005">
    <property type="protein sequence ID" value="ROT73686.1"/>
    <property type="molecule type" value="Genomic_DNA"/>
</dbReference>
<reference evidence="3 4" key="1">
    <citation type="submission" date="2018-04" db="EMBL/GenBank/DDBJ databases">
        <authorList>
            <person name="Zhang X."/>
            <person name="Yuan J."/>
            <person name="Li F."/>
            <person name="Xiang J."/>
        </authorList>
    </citation>
    <scope>NUCLEOTIDE SEQUENCE [LARGE SCALE GENOMIC DNA]</scope>
    <source>
        <tissue evidence="3">Muscle</tissue>
    </source>
</reference>
<dbReference type="InterPro" id="IPR036034">
    <property type="entry name" value="PDZ_sf"/>
</dbReference>
<proteinExistence type="predicted"/>
<comment type="caution">
    <text evidence="3">The sequence shown here is derived from an EMBL/GenBank/DDBJ whole genome shotgun (WGS) entry which is preliminary data.</text>
</comment>
<gene>
    <name evidence="3" type="ORF">C7M84_007873</name>
</gene>
<dbReference type="AlphaFoldDB" id="A0A3R7PQ76"/>
<evidence type="ECO:0000313" key="3">
    <source>
        <dbReference type="EMBL" id="ROT73686.1"/>
    </source>
</evidence>
<evidence type="ECO:0000256" key="1">
    <source>
        <dbReference type="SAM" id="MobiDB-lite"/>
    </source>
</evidence>
<dbReference type="Gene3D" id="2.30.42.10">
    <property type="match status" value="1"/>
</dbReference>
<feature type="domain" description="PDZ" evidence="2">
    <location>
        <begin position="103"/>
        <end position="178"/>
    </location>
</feature>
<feature type="compositionally biased region" description="Basic and acidic residues" evidence="1">
    <location>
        <begin position="9"/>
        <end position="27"/>
    </location>
</feature>
<protein>
    <recommendedName>
        <fullName evidence="2">PDZ domain-containing protein</fullName>
    </recommendedName>
</protein>
<reference evidence="3 4" key="2">
    <citation type="submission" date="2019-01" db="EMBL/GenBank/DDBJ databases">
        <title>The decoding of complex shrimp genome reveals the adaptation for benthos swimmer, frequently molting mechanism and breeding impact on genome.</title>
        <authorList>
            <person name="Sun Y."/>
            <person name="Gao Y."/>
            <person name="Yu Y."/>
        </authorList>
    </citation>
    <scope>NUCLEOTIDE SEQUENCE [LARGE SCALE GENOMIC DNA]</scope>
    <source>
        <tissue evidence="3">Muscle</tissue>
    </source>
</reference>
<dbReference type="PROSITE" id="PS50106">
    <property type="entry name" value="PDZ"/>
    <property type="match status" value="1"/>
</dbReference>
<sequence length="372" mass="40565">MKPPVEVVAVRERQRPEEDRRKSHDLPDGGAAGGADEGNERRSSVVILDRPNSLVEKEVDDASVNSSLLSALSSSPKSKRTASRTAGRAMGYTMNLSGKFVTELTLFDPSEGPVRTSHINLGVFLATDQAMGDHSIYKVSPVSPLAMLKIKTQDRLVRLNDVSVEGWSHSSVVDFVRNLTLADNEYRRAGKMVRSTDEAPTRATVDSVKESEVRVRHDSEHVMRLRLKHDLPLYVKVTTRSNGVMNLGTGETDAHDETVCFTLHLFTASPPYAEGGQVVVLETGNAAGLVYANSPASIGVLQGTTVPVAAHTQVDIKFFLLHGAVGSPFVSLRNLLTGNYLSASQEGLRLVRHDINKLLPDSCLFQVHHCQH</sequence>
<feature type="region of interest" description="Disordered" evidence="1">
    <location>
        <begin position="1"/>
        <end position="45"/>
    </location>
</feature>
<organism evidence="3 4">
    <name type="scientific">Penaeus vannamei</name>
    <name type="common">Whiteleg shrimp</name>
    <name type="synonym">Litopenaeus vannamei</name>
    <dbReference type="NCBI Taxonomy" id="6689"/>
    <lineage>
        <taxon>Eukaryota</taxon>
        <taxon>Metazoa</taxon>
        <taxon>Ecdysozoa</taxon>
        <taxon>Arthropoda</taxon>
        <taxon>Crustacea</taxon>
        <taxon>Multicrustacea</taxon>
        <taxon>Malacostraca</taxon>
        <taxon>Eumalacostraca</taxon>
        <taxon>Eucarida</taxon>
        <taxon>Decapoda</taxon>
        <taxon>Dendrobranchiata</taxon>
        <taxon>Penaeoidea</taxon>
        <taxon>Penaeidae</taxon>
        <taxon>Penaeus</taxon>
    </lineage>
</organism>
<evidence type="ECO:0000313" key="4">
    <source>
        <dbReference type="Proteomes" id="UP000283509"/>
    </source>
</evidence>